<name>A0ACC2F3G5_DALPE</name>
<accession>A0ACC2F3G5</accession>
<evidence type="ECO:0000313" key="1">
    <source>
        <dbReference type="EMBL" id="KAJ7985904.1"/>
    </source>
</evidence>
<reference evidence="1" key="1">
    <citation type="submission" date="2021-05" db="EMBL/GenBank/DDBJ databases">
        <authorList>
            <person name="Pan Q."/>
            <person name="Jouanno E."/>
            <person name="Zahm M."/>
            <person name="Klopp C."/>
            <person name="Cabau C."/>
            <person name="Louis A."/>
            <person name="Berthelot C."/>
            <person name="Parey E."/>
            <person name="Roest Crollius H."/>
            <person name="Montfort J."/>
            <person name="Robinson-Rechavi M."/>
            <person name="Bouchez O."/>
            <person name="Lampietro C."/>
            <person name="Lopez Roques C."/>
            <person name="Donnadieu C."/>
            <person name="Postlethwait J."/>
            <person name="Bobe J."/>
            <person name="Dillon D."/>
            <person name="Chandos A."/>
            <person name="von Hippel F."/>
            <person name="Guiguen Y."/>
        </authorList>
    </citation>
    <scope>NUCLEOTIDE SEQUENCE</scope>
    <source>
        <strain evidence="1">YG-Jan2019</strain>
    </source>
</reference>
<organism evidence="1 2">
    <name type="scientific">Dallia pectoralis</name>
    <name type="common">Alaska blackfish</name>
    <dbReference type="NCBI Taxonomy" id="75939"/>
    <lineage>
        <taxon>Eukaryota</taxon>
        <taxon>Metazoa</taxon>
        <taxon>Chordata</taxon>
        <taxon>Craniata</taxon>
        <taxon>Vertebrata</taxon>
        <taxon>Euteleostomi</taxon>
        <taxon>Actinopterygii</taxon>
        <taxon>Neopterygii</taxon>
        <taxon>Teleostei</taxon>
        <taxon>Protacanthopterygii</taxon>
        <taxon>Esociformes</taxon>
        <taxon>Umbridae</taxon>
        <taxon>Dallia</taxon>
    </lineage>
</organism>
<evidence type="ECO:0000313" key="2">
    <source>
        <dbReference type="Proteomes" id="UP001157502"/>
    </source>
</evidence>
<gene>
    <name evidence="1" type="ORF">DPEC_G00345300</name>
</gene>
<sequence length="82" mass="9228">MTLDETLAGSVLSGTCNKDPYKKMLLHELGQAYERACLLKYKGSESKEMTGMCVRDDRIQIRCASCGSQKEVFSVLRSRTFI</sequence>
<protein>
    <submittedName>
        <fullName evidence="1">Uncharacterized protein</fullName>
    </submittedName>
</protein>
<comment type="caution">
    <text evidence="1">The sequence shown here is derived from an EMBL/GenBank/DDBJ whole genome shotgun (WGS) entry which is preliminary data.</text>
</comment>
<proteinExistence type="predicted"/>
<dbReference type="EMBL" id="CM055762">
    <property type="protein sequence ID" value="KAJ7985904.1"/>
    <property type="molecule type" value="Genomic_DNA"/>
</dbReference>
<keyword evidence="2" id="KW-1185">Reference proteome</keyword>
<dbReference type="Proteomes" id="UP001157502">
    <property type="component" value="Chromosome 35"/>
</dbReference>